<accession>A0A086TFA4</accession>
<organism evidence="3 4">
    <name type="scientific">Hapsidospora chrysogenum (strain ATCC 11550 / CBS 779.69 / DSM 880 / IAM 14645 / JCM 23072 / IMI 49137)</name>
    <name type="common">Acremonium chrysogenum</name>
    <dbReference type="NCBI Taxonomy" id="857340"/>
    <lineage>
        <taxon>Eukaryota</taxon>
        <taxon>Fungi</taxon>
        <taxon>Dikarya</taxon>
        <taxon>Ascomycota</taxon>
        <taxon>Pezizomycotina</taxon>
        <taxon>Sordariomycetes</taxon>
        <taxon>Hypocreomycetidae</taxon>
        <taxon>Hypocreales</taxon>
        <taxon>Bionectriaceae</taxon>
        <taxon>Hapsidospora</taxon>
    </lineage>
</organism>
<comment type="caution">
    <text evidence="3">The sequence shown here is derived from an EMBL/GenBank/DDBJ whole genome shotgun (WGS) entry which is preliminary data.</text>
</comment>
<keyword evidence="4" id="KW-1185">Reference proteome</keyword>
<dbReference type="GO" id="GO:0004300">
    <property type="term" value="F:enoyl-CoA hydratase activity"/>
    <property type="evidence" value="ECO:0007669"/>
    <property type="project" value="TreeGrafter"/>
</dbReference>
<feature type="domain" description="MaoC-like" evidence="1">
    <location>
        <begin position="167"/>
        <end position="269"/>
    </location>
</feature>
<dbReference type="EMBL" id="JPKY01000005">
    <property type="protein sequence ID" value="KFH48036.1"/>
    <property type="molecule type" value="Genomic_DNA"/>
</dbReference>
<dbReference type="GO" id="GO:0044594">
    <property type="term" value="F:17-beta-hydroxysteroid dehydrogenase (NAD+) activity"/>
    <property type="evidence" value="ECO:0007669"/>
    <property type="project" value="TreeGrafter"/>
</dbReference>
<dbReference type="Gene3D" id="3.10.129.10">
    <property type="entry name" value="Hotdog Thioesterase"/>
    <property type="match status" value="1"/>
</dbReference>
<evidence type="ECO:0000313" key="4">
    <source>
        <dbReference type="Proteomes" id="UP000029964"/>
    </source>
</evidence>
<dbReference type="OrthoDB" id="60204at2759"/>
<dbReference type="STRING" id="857340.A0A086TFA4"/>
<feature type="domain" description="Peroxisomal multifunctional enzyme type 2-like N-terminal" evidence="2">
    <location>
        <begin position="29"/>
        <end position="147"/>
    </location>
</feature>
<dbReference type="Pfam" id="PF22622">
    <property type="entry name" value="MFE-2_hydrat-2_N"/>
    <property type="match status" value="1"/>
</dbReference>
<dbReference type="InterPro" id="IPR054357">
    <property type="entry name" value="MFE-2_N"/>
</dbReference>
<dbReference type="InterPro" id="IPR029069">
    <property type="entry name" value="HotDog_dom_sf"/>
</dbReference>
<dbReference type="GO" id="GO:0005777">
    <property type="term" value="C:peroxisome"/>
    <property type="evidence" value="ECO:0007669"/>
    <property type="project" value="TreeGrafter"/>
</dbReference>
<dbReference type="PANTHER" id="PTHR13078:SF57">
    <property type="entry name" value="DEHYDRATASE, PUTATIVE (AFU_ORTHOLOGUE AFUA_5G00640)-RELATED"/>
    <property type="match status" value="1"/>
</dbReference>
<dbReference type="SUPFAM" id="SSF54637">
    <property type="entry name" value="Thioesterase/thiol ester dehydrase-isomerase"/>
    <property type="match status" value="2"/>
</dbReference>
<evidence type="ECO:0000313" key="3">
    <source>
        <dbReference type="EMBL" id="KFH48036.1"/>
    </source>
</evidence>
<dbReference type="Pfam" id="PF01575">
    <property type="entry name" value="MaoC_dehydratas"/>
    <property type="match status" value="1"/>
</dbReference>
<proteinExistence type="predicted"/>
<evidence type="ECO:0000259" key="2">
    <source>
        <dbReference type="Pfam" id="PF22622"/>
    </source>
</evidence>
<dbReference type="AlphaFoldDB" id="A0A086TFA4"/>
<reference evidence="4" key="1">
    <citation type="journal article" date="2014" name="Genome Announc.">
        <title>Genome sequence and annotation of Acremonium chrysogenum, producer of the beta-lactam antibiotic cephalosporin C.</title>
        <authorList>
            <person name="Terfehr D."/>
            <person name="Dahlmann T.A."/>
            <person name="Specht T."/>
            <person name="Zadra I."/>
            <person name="Kuernsteiner H."/>
            <person name="Kueck U."/>
        </authorList>
    </citation>
    <scope>NUCLEOTIDE SEQUENCE [LARGE SCALE GENOMIC DNA]</scope>
    <source>
        <strain evidence="4">ATCC 11550 / CBS 779.69 / DSM 880 / IAM 14645 / JCM 23072 / IMI 49137</strain>
    </source>
</reference>
<name>A0A086TFA4_HAPC1</name>
<evidence type="ECO:0000259" key="1">
    <source>
        <dbReference type="Pfam" id="PF01575"/>
    </source>
</evidence>
<dbReference type="HOGENOM" id="CLU_040078_3_0_1"/>
<protein>
    <submittedName>
        <fullName evidence="3">Enoyl-CoA hydratase 2, peroxisomal-like protein</fullName>
    </submittedName>
</protein>
<sequence>MTEPGVSVGVSVGVGVGFEFPPRKVSWLKRDTLLFNLSIGCKADEPQFVYLNTQEVIDFHATQGAVRIPGVPDLDPARLVDGDRTIQILKPLPVTSQGRDFEFRSRVLGVYDKGKGGATVLDLEDVLVDAASGDVYARNIGCLFYVGQGGWGGPRRGPARARKFPPPEGKAPDLVFELQVDEQAAHLYRLNGDYNPLHATPEYGDMMGYGGIIMHGVYAYNRIAHEIVRELGAGDPASLREMSARFAGPVKPGDRVRVELWKTAGGGVDAEDGWMDVRWAATVDATGRACLTGGRAVVRAPKLPSKI</sequence>
<dbReference type="Proteomes" id="UP000029964">
    <property type="component" value="Unassembled WGS sequence"/>
</dbReference>
<dbReference type="PANTHER" id="PTHR13078">
    <property type="entry name" value="PEROXISOMAL MULTIFUNCTIONAL ENZYME TYPE 2-RELATED"/>
    <property type="match status" value="1"/>
</dbReference>
<dbReference type="InterPro" id="IPR002539">
    <property type="entry name" value="MaoC-like_dom"/>
</dbReference>
<dbReference type="GO" id="GO:0003857">
    <property type="term" value="F:(3S)-3-hydroxyacyl-CoA dehydrogenase (NAD+) activity"/>
    <property type="evidence" value="ECO:0007669"/>
    <property type="project" value="TreeGrafter"/>
</dbReference>
<gene>
    <name evidence="3" type="ORF">ACRE_010680</name>
</gene>
<dbReference type="GO" id="GO:0006635">
    <property type="term" value="P:fatty acid beta-oxidation"/>
    <property type="evidence" value="ECO:0007669"/>
    <property type="project" value="TreeGrafter"/>
</dbReference>